<dbReference type="RefSeq" id="WP_109892649.1">
    <property type="nucleotide sequence ID" value="NZ_CP029550.1"/>
</dbReference>
<dbReference type="AlphaFoldDB" id="A0A2U8W8Z8"/>
<proteinExistence type="predicted"/>
<feature type="signal peptide" evidence="2">
    <location>
        <begin position="1"/>
        <end position="26"/>
    </location>
</feature>
<feature type="region of interest" description="Disordered" evidence="1">
    <location>
        <begin position="23"/>
        <end position="51"/>
    </location>
</feature>
<dbReference type="EMBL" id="CP029550">
    <property type="protein sequence ID" value="AWN42603.1"/>
    <property type="molecule type" value="Genomic_DNA"/>
</dbReference>
<gene>
    <name evidence="3" type="ORF">DK389_21485</name>
</gene>
<dbReference type="KEGG" id="mets:DK389_21485"/>
<reference evidence="4" key="1">
    <citation type="submission" date="2018-05" db="EMBL/GenBank/DDBJ databases">
        <title>Complete Genome Sequence of Methylobacterium sp. 17SD2-17.</title>
        <authorList>
            <person name="Srinivasan S."/>
        </authorList>
    </citation>
    <scope>NUCLEOTIDE SEQUENCE [LARGE SCALE GENOMIC DNA]</scope>
    <source>
        <strain evidence="4">17SD2-17</strain>
    </source>
</reference>
<feature type="chain" id="PRO_5016079594" description="Pentapeptide MXKDX repeat protein" evidence="2">
    <location>
        <begin position="27"/>
        <end position="89"/>
    </location>
</feature>
<feature type="region of interest" description="Disordered" evidence="1">
    <location>
        <begin position="70"/>
        <end position="89"/>
    </location>
</feature>
<keyword evidence="4" id="KW-1185">Reference proteome</keyword>
<dbReference type="Proteomes" id="UP000245926">
    <property type="component" value="Chromosome"/>
</dbReference>
<evidence type="ECO:0008006" key="5">
    <source>
        <dbReference type="Google" id="ProtNLM"/>
    </source>
</evidence>
<evidence type="ECO:0000313" key="3">
    <source>
        <dbReference type="EMBL" id="AWN42603.1"/>
    </source>
</evidence>
<protein>
    <recommendedName>
        <fullName evidence="5">Pentapeptide MXKDX repeat protein</fullName>
    </recommendedName>
</protein>
<organism evidence="3 4">
    <name type="scientific">Methylobacterium durans</name>
    <dbReference type="NCBI Taxonomy" id="2202825"/>
    <lineage>
        <taxon>Bacteria</taxon>
        <taxon>Pseudomonadati</taxon>
        <taxon>Pseudomonadota</taxon>
        <taxon>Alphaproteobacteria</taxon>
        <taxon>Hyphomicrobiales</taxon>
        <taxon>Methylobacteriaceae</taxon>
        <taxon>Methylobacterium</taxon>
    </lineage>
</organism>
<accession>A0A2U8W8Z8</accession>
<evidence type="ECO:0000256" key="1">
    <source>
        <dbReference type="SAM" id="MobiDB-lite"/>
    </source>
</evidence>
<evidence type="ECO:0000256" key="2">
    <source>
        <dbReference type="SAM" id="SignalP"/>
    </source>
</evidence>
<keyword evidence="2" id="KW-0732">Signal</keyword>
<sequence>MATISKFATTAALGGALLAGIAAASAEPAPSPSLSPEKGMMDHGMMQGGSMPMMQEMSKMMENCNKMMQTMMDRQNQGGSGQQPQDKRG</sequence>
<feature type="compositionally biased region" description="Low complexity" evidence="1">
    <location>
        <begin position="23"/>
        <end position="36"/>
    </location>
</feature>
<evidence type="ECO:0000313" key="4">
    <source>
        <dbReference type="Proteomes" id="UP000245926"/>
    </source>
</evidence>
<name>A0A2U8W8Z8_9HYPH</name>